<dbReference type="Proteomes" id="UP000012160">
    <property type="component" value="Unassembled WGS sequence"/>
</dbReference>
<comment type="caution">
    <text evidence="1">The sequence shown here is derived from an EMBL/GenBank/DDBJ whole genome shotgun (WGS) entry which is preliminary data.</text>
</comment>
<evidence type="ECO:0000313" key="2">
    <source>
        <dbReference type="Proteomes" id="UP000012160"/>
    </source>
</evidence>
<sequence>MSHTLRIVESRNDIPEHFPIQVLDRKKDMTDNALGISSTLQSGIKCIGDRFAKSRFYIFVFLGVAS</sequence>
<organism evidence="1 2">
    <name type="scientific">Leptospira santarosai str. ZUN179</name>
    <dbReference type="NCBI Taxonomy" id="1049985"/>
    <lineage>
        <taxon>Bacteria</taxon>
        <taxon>Pseudomonadati</taxon>
        <taxon>Spirochaetota</taxon>
        <taxon>Spirochaetia</taxon>
        <taxon>Leptospirales</taxon>
        <taxon>Leptospiraceae</taxon>
        <taxon>Leptospira</taxon>
    </lineage>
</organism>
<protein>
    <submittedName>
        <fullName evidence="1">Uncharacterized protein</fullName>
    </submittedName>
</protein>
<reference evidence="1 2" key="1">
    <citation type="submission" date="2013-01" db="EMBL/GenBank/DDBJ databases">
        <authorList>
            <person name="Harkins D.M."/>
            <person name="Durkin A.S."/>
            <person name="Brinkac L.M."/>
            <person name="Haft D.H."/>
            <person name="Selengut J.D."/>
            <person name="Sanka R."/>
            <person name="DePew J."/>
            <person name="Purushe J."/>
            <person name="Matthias M.A."/>
            <person name="Vinetz J.M."/>
            <person name="Sutton G.G."/>
            <person name="Nierman W.C."/>
            <person name="Fouts D.E."/>
        </authorList>
    </citation>
    <scope>NUCLEOTIDE SEQUENCE [LARGE SCALE GENOMIC DNA]</scope>
    <source>
        <strain evidence="1 2">ZUN179</strain>
    </source>
</reference>
<accession>M6V1Q4</accession>
<proteinExistence type="predicted"/>
<evidence type="ECO:0000313" key="1">
    <source>
        <dbReference type="EMBL" id="EMO47184.1"/>
    </source>
</evidence>
<name>M6V1Q4_9LEPT</name>
<dbReference type="AlphaFoldDB" id="M6V1Q4"/>
<gene>
    <name evidence="1" type="ORF">LEP1GSC187_1072</name>
</gene>
<dbReference type="EMBL" id="AHOQ02000011">
    <property type="protein sequence ID" value="EMO47184.1"/>
    <property type="molecule type" value="Genomic_DNA"/>
</dbReference>